<protein>
    <recommendedName>
        <fullName evidence="5">Secreted peptide</fullName>
    </recommendedName>
</protein>
<name>A0AAJ0MUZ9_9PEZI</name>
<dbReference type="RefSeq" id="XP_062696405.1">
    <property type="nucleotide sequence ID" value="XM_062841663.1"/>
</dbReference>
<organism evidence="3 4">
    <name type="scientific">Neurospora hispaniola</name>
    <dbReference type="NCBI Taxonomy" id="588809"/>
    <lineage>
        <taxon>Eukaryota</taxon>
        <taxon>Fungi</taxon>
        <taxon>Dikarya</taxon>
        <taxon>Ascomycota</taxon>
        <taxon>Pezizomycotina</taxon>
        <taxon>Sordariomycetes</taxon>
        <taxon>Sordariomycetidae</taxon>
        <taxon>Sordariales</taxon>
        <taxon>Sordariaceae</taxon>
        <taxon>Neurospora</taxon>
    </lineage>
</organism>
<sequence>MSINPPGQFVTFFFFFFFLAGWASPPSSSTWNIKAWFMVLAFSFSLPNDFFFFLFCHLTSDILCLRKCSTPQPSNRKRATAADLESISFFFSSLPVIFGVSLASIRFLNRFFGTPSLPAHSSVRPSVRSFARSFVTCR</sequence>
<evidence type="ECO:0000313" key="3">
    <source>
        <dbReference type="EMBL" id="KAK3498772.1"/>
    </source>
</evidence>
<feature type="transmembrane region" description="Helical" evidence="1">
    <location>
        <begin position="33"/>
        <end position="56"/>
    </location>
</feature>
<evidence type="ECO:0008006" key="5">
    <source>
        <dbReference type="Google" id="ProtNLM"/>
    </source>
</evidence>
<reference evidence="3 4" key="1">
    <citation type="journal article" date="2023" name="Mol. Phylogenet. Evol.">
        <title>Genome-scale phylogeny and comparative genomics of the fungal order Sordariales.</title>
        <authorList>
            <person name="Hensen N."/>
            <person name="Bonometti L."/>
            <person name="Westerberg I."/>
            <person name="Brannstrom I.O."/>
            <person name="Guillou S."/>
            <person name="Cros-Aarteil S."/>
            <person name="Calhoun S."/>
            <person name="Haridas S."/>
            <person name="Kuo A."/>
            <person name="Mondo S."/>
            <person name="Pangilinan J."/>
            <person name="Riley R."/>
            <person name="LaButti K."/>
            <person name="Andreopoulos B."/>
            <person name="Lipzen A."/>
            <person name="Chen C."/>
            <person name="Yan M."/>
            <person name="Daum C."/>
            <person name="Ng V."/>
            <person name="Clum A."/>
            <person name="Steindorff A."/>
            <person name="Ohm R.A."/>
            <person name="Martin F."/>
            <person name="Silar P."/>
            <person name="Natvig D.O."/>
            <person name="Lalanne C."/>
            <person name="Gautier V."/>
            <person name="Ament-Velasquez S.L."/>
            <person name="Kruys A."/>
            <person name="Hutchinson M.I."/>
            <person name="Powell A.J."/>
            <person name="Barry K."/>
            <person name="Miller A.N."/>
            <person name="Grigoriev I.V."/>
            <person name="Debuchy R."/>
            <person name="Gladieux P."/>
            <person name="Hiltunen Thoren M."/>
            <person name="Johannesson H."/>
        </authorList>
    </citation>
    <scope>NUCLEOTIDE SEQUENCE [LARGE SCALE GENOMIC DNA]</scope>
    <source>
        <strain evidence="3 4">FGSC 10403</strain>
    </source>
</reference>
<comment type="caution">
    <text evidence="3">The sequence shown here is derived from an EMBL/GenBank/DDBJ whole genome shotgun (WGS) entry which is preliminary data.</text>
</comment>
<proteinExistence type="predicted"/>
<gene>
    <name evidence="3" type="ORF">B0T23DRAFT_698</name>
</gene>
<feature type="chain" id="PRO_5042493235" description="Secreted peptide" evidence="2">
    <location>
        <begin position="24"/>
        <end position="138"/>
    </location>
</feature>
<evidence type="ECO:0000256" key="2">
    <source>
        <dbReference type="SAM" id="SignalP"/>
    </source>
</evidence>
<dbReference type="AlphaFoldDB" id="A0AAJ0MUZ9"/>
<keyword evidence="4" id="KW-1185">Reference proteome</keyword>
<feature type="transmembrane region" description="Helical" evidence="1">
    <location>
        <begin position="86"/>
        <end position="108"/>
    </location>
</feature>
<evidence type="ECO:0000256" key="1">
    <source>
        <dbReference type="SAM" id="Phobius"/>
    </source>
</evidence>
<dbReference type="EMBL" id="JAULSX010000001">
    <property type="protein sequence ID" value="KAK3498772.1"/>
    <property type="molecule type" value="Genomic_DNA"/>
</dbReference>
<dbReference type="GeneID" id="87879285"/>
<keyword evidence="2" id="KW-0732">Signal</keyword>
<feature type="signal peptide" evidence="2">
    <location>
        <begin position="1"/>
        <end position="23"/>
    </location>
</feature>
<keyword evidence="1" id="KW-0812">Transmembrane</keyword>
<keyword evidence="1" id="KW-0472">Membrane</keyword>
<dbReference type="Proteomes" id="UP001285908">
    <property type="component" value="Unassembled WGS sequence"/>
</dbReference>
<evidence type="ECO:0000313" key="4">
    <source>
        <dbReference type="Proteomes" id="UP001285908"/>
    </source>
</evidence>
<accession>A0AAJ0MUZ9</accession>
<keyword evidence="1" id="KW-1133">Transmembrane helix</keyword>